<dbReference type="InterPro" id="IPR011495">
    <property type="entry name" value="Sig_transdc_His_kin_sub2_dim/P"/>
</dbReference>
<evidence type="ECO:0000256" key="6">
    <source>
        <dbReference type="ARBA" id="ARBA00022777"/>
    </source>
</evidence>
<evidence type="ECO:0000256" key="3">
    <source>
        <dbReference type="ARBA" id="ARBA00022553"/>
    </source>
</evidence>
<organism evidence="11 12">
    <name type="scientific">Pigmentiphaga aceris</name>
    <dbReference type="NCBI Taxonomy" id="1940612"/>
    <lineage>
        <taxon>Bacteria</taxon>
        <taxon>Pseudomonadati</taxon>
        <taxon>Pseudomonadota</taxon>
        <taxon>Betaproteobacteria</taxon>
        <taxon>Burkholderiales</taxon>
        <taxon>Alcaligenaceae</taxon>
        <taxon>Pigmentiphaga</taxon>
    </lineage>
</organism>
<evidence type="ECO:0000313" key="11">
    <source>
        <dbReference type="EMBL" id="QEI04776.1"/>
    </source>
</evidence>
<dbReference type="EC" id="2.7.13.3" evidence="2"/>
<dbReference type="SUPFAM" id="SSF56112">
    <property type="entry name" value="Protein kinase-like (PK-like)"/>
    <property type="match status" value="1"/>
</dbReference>
<evidence type="ECO:0000256" key="5">
    <source>
        <dbReference type="ARBA" id="ARBA00022741"/>
    </source>
</evidence>
<dbReference type="EMBL" id="CP043046">
    <property type="protein sequence ID" value="QEI04776.1"/>
    <property type="molecule type" value="Genomic_DNA"/>
</dbReference>
<keyword evidence="5" id="KW-0547">Nucleotide-binding</keyword>
<dbReference type="RefSeq" id="WP_148812408.1">
    <property type="nucleotide sequence ID" value="NZ_CP043046.1"/>
</dbReference>
<proteinExistence type="predicted"/>
<protein>
    <recommendedName>
        <fullName evidence="2">histidine kinase</fullName>
        <ecNumber evidence="2">2.7.13.3</ecNumber>
    </recommendedName>
</protein>
<evidence type="ECO:0000256" key="7">
    <source>
        <dbReference type="ARBA" id="ARBA00022840"/>
    </source>
</evidence>
<dbReference type="PANTHER" id="PTHR43642">
    <property type="entry name" value="HYBRID SIGNAL TRANSDUCTION HISTIDINE KINASE G"/>
    <property type="match status" value="1"/>
</dbReference>
<keyword evidence="7" id="KW-0067">ATP-binding</keyword>
<dbReference type="SMART" id="SM00065">
    <property type="entry name" value="GAF"/>
    <property type="match status" value="1"/>
</dbReference>
<dbReference type="InterPro" id="IPR029016">
    <property type="entry name" value="GAF-like_dom_sf"/>
</dbReference>
<dbReference type="InterPro" id="IPR005467">
    <property type="entry name" value="His_kinase_dom"/>
</dbReference>
<dbReference type="InterPro" id="IPR041664">
    <property type="entry name" value="AAA_16"/>
</dbReference>
<dbReference type="SUPFAM" id="SSF52540">
    <property type="entry name" value="P-loop containing nucleoside triphosphate hydrolases"/>
    <property type="match status" value="1"/>
</dbReference>
<keyword evidence="3" id="KW-0597">Phosphoprotein</keyword>
<dbReference type="PROSITE" id="PS50011">
    <property type="entry name" value="PROTEIN_KINASE_DOM"/>
    <property type="match status" value="1"/>
</dbReference>
<dbReference type="InterPro" id="IPR003594">
    <property type="entry name" value="HATPase_dom"/>
</dbReference>
<keyword evidence="4" id="KW-0808">Transferase</keyword>
<dbReference type="SMART" id="SM00387">
    <property type="entry name" value="HATPase_c"/>
    <property type="match status" value="1"/>
</dbReference>
<feature type="domain" description="Protein kinase" evidence="9">
    <location>
        <begin position="27"/>
        <end position="299"/>
    </location>
</feature>
<dbReference type="InterPro" id="IPR003018">
    <property type="entry name" value="GAF"/>
</dbReference>
<name>A0A5C0AT33_9BURK</name>
<dbReference type="SUPFAM" id="SSF55781">
    <property type="entry name" value="GAF domain-like"/>
    <property type="match status" value="1"/>
</dbReference>
<dbReference type="Gene3D" id="3.30.450.40">
    <property type="match status" value="1"/>
</dbReference>
<feature type="domain" description="Histidine kinase" evidence="10">
    <location>
        <begin position="1502"/>
        <end position="1697"/>
    </location>
</feature>
<dbReference type="SMART" id="SM00911">
    <property type="entry name" value="HWE_HK"/>
    <property type="match status" value="1"/>
</dbReference>
<dbReference type="KEGG" id="pacr:FXN63_02165"/>
<dbReference type="CDD" id="cd14014">
    <property type="entry name" value="STKc_PknB_like"/>
    <property type="match status" value="1"/>
</dbReference>
<dbReference type="Gene3D" id="3.40.50.300">
    <property type="entry name" value="P-loop containing nucleotide triphosphate hydrolases"/>
    <property type="match status" value="1"/>
</dbReference>
<dbReference type="InterPro" id="IPR000719">
    <property type="entry name" value="Prot_kinase_dom"/>
</dbReference>
<feature type="region of interest" description="Disordered" evidence="8">
    <location>
        <begin position="189"/>
        <end position="208"/>
    </location>
</feature>
<dbReference type="Pfam" id="PF07568">
    <property type="entry name" value="HisKA_2"/>
    <property type="match status" value="1"/>
</dbReference>
<evidence type="ECO:0000256" key="4">
    <source>
        <dbReference type="ARBA" id="ARBA00022679"/>
    </source>
</evidence>
<dbReference type="Proteomes" id="UP000325161">
    <property type="component" value="Chromosome"/>
</dbReference>
<dbReference type="OrthoDB" id="8559580at2"/>
<dbReference type="PANTHER" id="PTHR43642:SF1">
    <property type="entry name" value="HYBRID SIGNAL TRANSDUCTION HISTIDINE KINASE G"/>
    <property type="match status" value="1"/>
</dbReference>
<dbReference type="Gene3D" id="3.30.565.10">
    <property type="entry name" value="Histidine kinase-like ATPase, C-terminal domain"/>
    <property type="match status" value="1"/>
</dbReference>
<dbReference type="Pfam" id="PF00069">
    <property type="entry name" value="Pkinase"/>
    <property type="match status" value="1"/>
</dbReference>
<evidence type="ECO:0000313" key="12">
    <source>
        <dbReference type="Proteomes" id="UP000325161"/>
    </source>
</evidence>
<dbReference type="SMART" id="SM00220">
    <property type="entry name" value="S_TKc"/>
    <property type="match status" value="1"/>
</dbReference>
<evidence type="ECO:0000259" key="9">
    <source>
        <dbReference type="PROSITE" id="PS50011"/>
    </source>
</evidence>
<sequence>MRSTPASVAQSVASVDNTSSLPVRPPLWLVELLGEENLAAAWTVLRRDGRLAVHRSTDPGSHTLLIASPDGTSASPTDINQLAHEVELAPTLDAAWAVMPLALYRRLDRAALVLRDPGGEFLEGLLDQPWPVGDFLGAARAIAQSVSAMHAAGIVHTALKPSNLLVDRPRASARVTGFGRAARIADGPLTPSPAERVGDDLPYMSPEQTGRTGRLVDVRSDLYALGIIFYRMLAGELPFAAFDPMAWVHSHLARRAVPLSESGQVPEAVSAIVMKLLAKAPEERYQTAAGLAFDLQRALMQWDAANKVDDFALGERDASPRLSIPDHLYGREAEVARLAAAFGHVADTGACYLVLVSGPSGSGKSALVGALQKKIDAARGRFAVGKVDQYRRDAPYATLSQALQSLVRGVLTQPEAELAACAAQLRLVLGANAALMINLVPELEHVIGRQAPVPELPPTEAQARFHRLLCGFLGVFAKATHPLVLFLDDLQWLDSATLHFLRQVLVDGELAHLLLIGAYRDNEIAPAHPLTATLDDIRLATQARFEELRLPPLQHADLQQLVGDALLCPPGPAGELADILQRSSEGNPFFAIRLLRELVEDQSITFDAARSAWAWDASEIAARSYDNDVLGLVGGALARLSPASQALAIDLACLGGKPSRAMLSAITAGQQAPLEETLLALVSAGLLAWSTDGVHFVHDRIQEAAHALMPAADSASTHLRLARALCARPAPPGLANQWLFDTVSQYRRAIPLVVELDECLSLAALSLQAGMNAKTAGAYETAAGFLLTGLAVLPADAWDTQYALAFPLNYQLAECEFQAGDLQGAAQRLQILSVRASGQIDRATVAWLQVTLHTAMDQSDRAIELCLDYLRQVGIAWDARPTPAQARAEYDALLQRLGQASIESLADRPQIADPFQRATLDVLTAVLPPAFFRSENLVCLVLCRMANLSMEFGNGDAAPLAYAYLGMVVGSQFGDYNAAFRFGSLGLTLVERNPSNRYAGRVFHTFGAHVIPWSRDIHTAPPFLRRAFQAATTIGDVTYGGFSSCTLITSRLGGGDALDSVQWEAETRLAFVRKAKFGLIDDIITSQLRLIRSLRGTLPGMVSFDDAEFSESAFEIHLAANPSLGIAECWYWIRKMQACLFGGDFQAALRAACKADALIWTSPGHFEWAEYHFFAALTRAACHDICAPEDRADLRAMLTSHHAQLQVWAGTCPANFGGRAALVGAEIARIEGWHREAMHGFEVAIQGAIAGQRHNDEALASEVAARFYRESGLAIVATALLRKARRAYLRWGAIGKVHQLDRQHPGLAQRDDDMDSLSTSTSADLTHLDLDTIVKASEAVASQAGLPQLIDTLMVAALEHAGAQRGLLILPQDGRLRIEAEAKTRVEGVKTRLRQAAVTAADLPESILHFVIRTQQMVLLDDAATSNDFSGDPYLSTRRCRSVLCLPLIKQAELIGLLYLENELSAGVFTPSRVAVLRLLASTAAVSVQNATLEEKESLLKEVHHRVKNNLQLISSLLSLQASSVADPAVAELFAESRNRVRSMALVHENLYRAGNFARVPMLAHLQSLCAQLVRAYGMQARSAELIVEGDNVQLDLDRAISCGLITNELVSNAMKHAFPPERRSGRVVVAMRLNDGGRLALSVADDGIGLPEHIDIANAPSLGLQLVHDLSMQLDGRLVVRREGGTSFTITFDLGDAAPNAS</sequence>
<dbReference type="InterPro" id="IPR011102">
    <property type="entry name" value="Sig_transdc_His_kinase_HWE"/>
</dbReference>
<dbReference type="Pfam" id="PF01590">
    <property type="entry name" value="GAF"/>
    <property type="match status" value="1"/>
</dbReference>
<dbReference type="InterPro" id="IPR036890">
    <property type="entry name" value="HATPase_C_sf"/>
</dbReference>
<keyword evidence="6" id="KW-0418">Kinase</keyword>
<dbReference type="Gene3D" id="1.10.510.10">
    <property type="entry name" value="Transferase(Phosphotransferase) domain 1"/>
    <property type="match status" value="1"/>
</dbReference>
<dbReference type="Pfam" id="PF02518">
    <property type="entry name" value="HATPase_c"/>
    <property type="match status" value="1"/>
</dbReference>
<evidence type="ECO:0000259" key="10">
    <source>
        <dbReference type="PROSITE" id="PS50109"/>
    </source>
</evidence>
<dbReference type="Pfam" id="PF13191">
    <property type="entry name" value="AAA_16"/>
    <property type="match status" value="1"/>
</dbReference>
<dbReference type="InterPro" id="IPR053159">
    <property type="entry name" value="Hybrid_Histidine_Kinase"/>
</dbReference>
<evidence type="ECO:0000256" key="2">
    <source>
        <dbReference type="ARBA" id="ARBA00012438"/>
    </source>
</evidence>
<dbReference type="InterPro" id="IPR011009">
    <property type="entry name" value="Kinase-like_dom_sf"/>
</dbReference>
<dbReference type="SUPFAM" id="SSF55874">
    <property type="entry name" value="ATPase domain of HSP90 chaperone/DNA topoisomerase II/histidine kinase"/>
    <property type="match status" value="1"/>
</dbReference>
<gene>
    <name evidence="11" type="ORF">FXN63_02165</name>
</gene>
<dbReference type="GO" id="GO:0005524">
    <property type="term" value="F:ATP binding"/>
    <property type="evidence" value="ECO:0007669"/>
    <property type="project" value="UniProtKB-KW"/>
</dbReference>
<accession>A0A5C0AT33</accession>
<keyword evidence="12" id="KW-1185">Reference proteome</keyword>
<comment type="catalytic activity">
    <reaction evidence="1">
        <text>ATP + protein L-histidine = ADP + protein N-phospho-L-histidine.</text>
        <dbReference type="EC" id="2.7.13.3"/>
    </reaction>
</comment>
<evidence type="ECO:0000256" key="1">
    <source>
        <dbReference type="ARBA" id="ARBA00000085"/>
    </source>
</evidence>
<reference evidence="11 12" key="1">
    <citation type="submission" date="2019-08" db="EMBL/GenBank/DDBJ databases">
        <title>Amphibian skin-associated Pigmentiphaga: genome sequence and occurrence across geography and hosts.</title>
        <authorList>
            <person name="Bletz M.C."/>
            <person name="Bunk B."/>
            <person name="Sproeer C."/>
            <person name="Biwer P."/>
            <person name="Reiter S."/>
            <person name="Rabemananjara F.C.E."/>
            <person name="Schulz S."/>
            <person name="Overmann J."/>
            <person name="Vences M."/>
        </authorList>
    </citation>
    <scope>NUCLEOTIDE SEQUENCE [LARGE SCALE GENOMIC DNA]</scope>
    <source>
        <strain evidence="11 12">Mada1488</strain>
    </source>
</reference>
<dbReference type="GO" id="GO:0004673">
    <property type="term" value="F:protein histidine kinase activity"/>
    <property type="evidence" value="ECO:0007669"/>
    <property type="project" value="UniProtKB-EC"/>
</dbReference>
<dbReference type="InterPro" id="IPR027417">
    <property type="entry name" value="P-loop_NTPase"/>
</dbReference>
<evidence type="ECO:0000256" key="8">
    <source>
        <dbReference type="SAM" id="MobiDB-lite"/>
    </source>
</evidence>
<dbReference type="PROSITE" id="PS50109">
    <property type="entry name" value="HIS_KIN"/>
    <property type="match status" value="1"/>
</dbReference>